<accession>E2S5L9</accession>
<dbReference type="HOGENOM" id="CLU_2568066_0_0_11"/>
<dbReference type="EMBL" id="ABYQ02000013">
    <property type="protein sequence ID" value="EFQ79880.1"/>
    <property type="molecule type" value="Genomic_DNA"/>
</dbReference>
<keyword evidence="2" id="KW-1185">Reference proteome</keyword>
<sequence>MINKFAAPAECQRSDVQRQRRGGRGLVVLQAADNLVGLILHTLGSIEELILSLGSDLVNPIKTACLDKRSKYLCWWVFIFI</sequence>
<dbReference type="Proteomes" id="UP000003020">
    <property type="component" value="Unassembled WGS sequence"/>
</dbReference>
<reference evidence="1 2" key="1">
    <citation type="submission" date="2010-08" db="EMBL/GenBank/DDBJ databases">
        <authorList>
            <person name="Muzny D."/>
            <person name="Qin X."/>
            <person name="Buhay C."/>
            <person name="Dugan-Rocha S."/>
            <person name="Ding Y."/>
            <person name="Chen G."/>
            <person name="Hawes A."/>
            <person name="Holder M."/>
            <person name="Jhangiani S."/>
            <person name="Johnson A."/>
            <person name="Khan Z."/>
            <person name="Li Z."/>
            <person name="Liu W."/>
            <person name="Liu X."/>
            <person name="Perez L."/>
            <person name="Shen H."/>
            <person name="Wang Q."/>
            <person name="Watt J."/>
            <person name="Xi L."/>
            <person name="Xin Y."/>
            <person name="Zhou J."/>
            <person name="Deng J."/>
            <person name="Jiang H."/>
            <person name="Liu Y."/>
            <person name="Qu J."/>
            <person name="Song X.-Z."/>
            <person name="Zhang L."/>
            <person name="Villasana D."/>
            <person name="Johnson A."/>
            <person name="Liu J."/>
            <person name="Liyanage D."/>
            <person name="Lorensuhewa L."/>
            <person name="Robinson T."/>
            <person name="Song A."/>
            <person name="Song B.-B."/>
            <person name="Dinh H."/>
            <person name="Thornton R."/>
            <person name="Coyle M."/>
            <person name="Francisco L."/>
            <person name="Jackson L."/>
            <person name="Javaid M."/>
            <person name="Korchina V."/>
            <person name="Kovar C."/>
            <person name="Mata R."/>
            <person name="Mathew T."/>
            <person name="Ngo R."/>
            <person name="Nguyen L."/>
            <person name="Nguyen N."/>
            <person name="Okwuonu G."/>
            <person name="Ongeri F."/>
            <person name="Pham C."/>
            <person name="Simmons D."/>
            <person name="Wilczek-Boney K."/>
            <person name="Hale W."/>
            <person name="Jakkamsetti A."/>
            <person name="Pham P."/>
            <person name="Ruth R."/>
            <person name="San Lucas F."/>
            <person name="Warren J."/>
            <person name="Zhang J."/>
            <person name="Zhao Z."/>
            <person name="Zhou C."/>
            <person name="Zhu D."/>
            <person name="Lee S."/>
            <person name="Bess C."/>
            <person name="Blankenburg K."/>
            <person name="Forbes L."/>
            <person name="Fu Q."/>
            <person name="Gubbala S."/>
            <person name="Hirani K."/>
            <person name="Jayaseelan J.C."/>
            <person name="Lara F."/>
            <person name="Munidasa M."/>
            <person name="Palculict T."/>
            <person name="Patil S."/>
            <person name="Pu L.-L."/>
            <person name="Saada N."/>
            <person name="Tang L."/>
            <person name="Weissenberger G."/>
            <person name="Zhu Y."/>
            <person name="Hemphill L."/>
            <person name="Shang Y."/>
            <person name="Youmans B."/>
            <person name="Ayvaz T."/>
            <person name="Ross M."/>
            <person name="Santibanez J."/>
            <person name="Aqrawi P."/>
            <person name="Gross S."/>
            <person name="Joshi V."/>
            <person name="Fowler G."/>
            <person name="Nazareth L."/>
            <person name="Reid J."/>
            <person name="Worley K."/>
            <person name="Petrosino J."/>
            <person name="Highlander S."/>
            <person name="Gibbs R."/>
        </authorList>
    </citation>
    <scope>NUCLEOTIDE SEQUENCE [LARGE SCALE GENOMIC DNA]</scope>
    <source>
        <strain evidence="1 2">ATCC 33035</strain>
    </source>
</reference>
<gene>
    <name evidence="1" type="ORF">HMPREF0305_11760</name>
</gene>
<evidence type="ECO:0000313" key="1">
    <source>
        <dbReference type="EMBL" id="EFQ79880.1"/>
    </source>
</evidence>
<dbReference type="AlphaFoldDB" id="E2S5L9"/>
<proteinExistence type="predicted"/>
<evidence type="ECO:0000313" key="2">
    <source>
        <dbReference type="Proteomes" id="UP000003020"/>
    </source>
</evidence>
<organism evidence="1 2">
    <name type="scientific">Corynebacterium pseudogenitalium ATCC 33035</name>
    <dbReference type="NCBI Taxonomy" id="525264"/>
    <lineage>
        <taxon>Bacteria</taxon>
        <taxon>Bacillati</taxon>
        <taxon>Actinomycetota</taxon>
        <taxon>Actinomycetes</taxon>
        <taxon>Mycobacteriales</taxon>
        <taxon>Corynebacteriaceae</taxon>
        <taxon>Corynebacterium</taxon>
    </lineage>
</organism>
<comment type="caution">
    <text evidence="1">The sequence shown here is derived from an EMBL/GenBank/DDBJ whole genome shotgun (WGS) entry which is preliminary data.</text>
</comment>
<protein>
    <submittedName>
        <fullName evidence="1">Uncharacterized protein</fullName>
    </submittedName>
</protein>
<name>E2S5L9_9CORY</name>